<evidence type="ECO:0000313" key="1">
    <source>
        <dbReference type="EMBL" id="GGM12438.1"/>
    </source>
</evidence>
<gene>
    <name evidence="1" type="ORF">GCM10010102_05170</name>
</gene>
<name>A0A8H9GE19_9MICO</name>
<proteinExistence type="predicted"/>
<sequence length="134" mass="14952">MSDAPAVTPTPTWGEVFPWFREVMAEDDAWYVGQVDSKTDIGVARLADAAVSRLKSLPVGRLYPAVRRVERLDDLTWPKHRLLNALHRGGCFTGDDLSYMVIAEMLSWESVGPVIVKQILEVIALEEIRASSAR</sequence>
<dbReference type="EMBL" id="BMPT01000001">
    <property type="protein sequence ID" value="GGM12438.1"/>
    <property type="molecule type" value="Genomic_DNA"/>
</dbReference>
<evidence type="ECO:0000313" key="2">
    <source>
        <dbReference type="Proteomes" id="UP000655589"/>
    </source>
</evidence>
<accession>A0A8H9GE19</accession>
<reference evidence="1" key="2">
    <citation type="submission" date="2020-09" db="EMBL/GenBank/DDBJ databases">
        <authorList>
            <person name="Sun Q."/>
            <person name="Ohkuma M."/>
        </authorList>
    </citation>
    <scope>NUCLEOTIDE SEQUENCE</scope>
    <source>
        <strain evidence="1">JCM 3051</strain>
    </source>
</reference>
<dbReference type="RefSeq" id="WP_171103956.1">
    <property type="nucleotide sequence ID" value="NZ_BMPT01000001.1"/>
</dbReference>
<reference evidence="1" key="1">
    <citation type="journal article" date="2014" name="Int. J. Syst. Evol. Microbiol.">
        <title>Complete genome sequence of Corynebacterium casei LMG S-19264T (=DSM 44701T), isolated from a smear-ripened cheese.</title>
        <authorList>
            <consortium name="US DOE Joint Genome Institute (JGI-PGF)"/>
            <person name="Walter F."/>
            <person name="Albersmeier A."/>
            <person name="Kalinowski J."/>
            <person name="Ruckert C."/>
        </authorList>
    </citation>
    <scope>NUCLEOTIDE SEQUENCE</scope>
    <source>
        <strain evidence="1">JCM 3051</strain>
    </source>
</reference>
<comment type="caution">
    <text evidence="1">The sequence shown here is derived from an EMBL/GenBank/DDBJ whole genome shotgun (WGS) entry which is preliminary data.</text>
</comment>
<keyword evidence="2" id="KW-1185">Reference proteome</keyword>
<organism evidence="1 2">
    <name type="scientific">Promicromonospora citrea</name>
    <dbReference type="NCBI Taxonomy" id="43677"/>
    <lineage>
        <taxon>Bacteria</taxon>
        <taxon>Bacillati</taxon>
        <taxon>Actinomycetota</taxon>
        <taxon>Actinomycetes</taxon>
        <taxon>Micrococcales</taxon>
        <taxon>Promicromonosporaceae</taxon>
        <taxon>Promicromonospora</taxon>
    </lineage>
</organism>
<dbReference type="AlphaFoldDB" id="A0A8H9GE19"/>
<protein>
    <submittedName>
        <fullName evidence="1">Uncharacterized protein</fullName>
    </submittedName>
</protein>
<dbReference type="Proteomes" id="UP000655589">
    <property type="component" value="Unassembled WGS sequence"/>
</dbReference>